<dbReference type="GO" id="GO:0070979">
    <property type="term" value="P:protein K11-linked ubiquitination"/>
    <property type="evidence" value="ECO:0007669"/>
    <property type="project" value="TreeGrafter"/>
</dbReference>
<dbReference type="SUPFAM" id="SSF49785">
    <property type="entry name" value="Galactose-binding domain-like"/>
    <property type="match status" value="1"/>
</dbReference>
<dbReference type="EMBL" id="PDUG01000005">
    <property type="protein sequence ID" value="PIC27102.1"/>
    <property type="molecule type" value="Genomic_DNA"/>
</dbReference>
<evidence type="ECO:0000313" key="8">
    <source>
        <dbReference type="EMBL" id="PIC27102.1"/>
    </source>
</evidence>
<dbReference type="Proteomes" id="UP000230233">
    <property type="component" value="Chromosome V"/>
</dbReference>
<keyword evidence="4" id="KW-0498">Mitosis</keyword>
<dbReference type="PROSITE" id="PS51284">
    <property type="entry name" value="DOC"/>
    <property type="match status" value="1"/>
</dbReference>
<dbReference type="OrthoDB" id="24948at2759"/>
<dbReference type="STRING" id="1611254.A0A2G5TIG8"/>
<dbReference type="Pfam" id="PF03256">
    <property type="entry name" value="ANAPC10"/>
    <property type="match status" value="1"/>
</dbReference>
<dbReference type="CDD" id="cd08366">
    <property type="entry name" value="APC10"/>
    <property type="match status" value="1"/>
</dbReference>
<dbReference type="InterPro" id="IPR004939">
    <property type="entry name" value="APC_su10/DOC_dom"/>
</dbReference>
<evidence type="ECO:0000256" key="4">
    <source>
        <dbReference type="ARBA" id="ARBA00022776"/>
    </source>
</evidence>
<dbReference type="GO" id="GO:0051301">
    <property type="term" value="P:cell division"/>
    <property type="evidence" value="ECO:0007669"/>
    <property type="project" value="UniProtKB-KW"/>
</dbReference>
<dbReference type="SMART" id="SM01337">
    <property type="entry name" value="APC10"/>
    <property type="match status" value="1"/>
</dbReference>
<name>A0A2G5TIG8_9PELO</name>
<proteinExistence type="inferred from homology"/>
<evidence type="ECO:0000259" key="7">
    <source>
        <dbReference type="PROSITE" id="PS51284"/>
    </source>
</evidence>
<keyword evidence="9" id="KW-1185">Reference proteome</keyword>
<keyword evidence="6" id="KW-0131">Cell cycle</keyword>
<dbReference type="GO" id="GO:0005680">
    <property type="term" value="C:anaphase-promoting complex"/>
    <property type="evidence" value="ECO:0007669"/>
    <property type="project" value="InterPro"/>
</dbReference>
<reference evidence="9" key="1">
    <citation type="submission" date="2017-10" db="EMBL/GenBank/DDBJ databases">
        <title>Rapid genome shrinkage in a self-fertile nematode reveals novel sperm competition proteins.</title>
        <authorList>
            <person name="Yin D."/>
            <person name="Schwarz E.M."/>
            <person name="Thomas C.G."/>
            <person name="Felde R.L."/>
            <person name="Korf I.F."/>
            <person name="Cutter A.D."/>
            <person name="Schartner C.M."/>
            <person name="Ralston E.J."/>
            <person name="Meyer B.J."/>
            <person name="Haag E.S."/>
        </authorList>
    </citation>
    <scope>NUCLEOTIDE SEQUENCE [LARGE SCALE GENOMIC DNA]</scope>
    <source>
        <strain evidence="9">JU1422</strain>
    </source>
</reference>
<evidence type="ECO:0000256" key="3">
    <source>
        <dbReference type="ARBA" id="ARBA00022618"/>
    </source>
</evidence>
<dbReference type="PANTHER" id="PTHR12936:SF0">
    <property type="entry name" value="ANAPHASE-PROMOTING COMPLEX SUBUNIT 10"/>
    <property type="match status" value="1"/>
</dbReference>
<keyword evidence="5" id="KW-0833">Ubl conjugation pathway</keyword>
<keyword evidence="3" id="KW-0132">Cell division</keyword>
<protein>
    <recommendedName>
        <fullName evidence="2">Anaphase-promoting complex subunit 10</fullName>
    </recommendedName>
</protein>
<comment type="similarity">
    <text evidence="1">Belongs to the APC10 family.</text>
</comment>
<feature type="domain" description="DOC" evidence="7">
    <location>
        <begin position="15"/>
        <end position="199"/>
    </location>
</feature>
<accession>A0A2G5TIG8</accession>
<dbReference type="AlphaFoldDB" id="A0A2G5TIG8"/>
<dbReference type="InterPro" id="IPR008979">
    <property type="entry name" value="Galactose-bd-like_sf"/>
</dbReference>
<evidence type="ECO:0000313" key="9">
    <source>
        <dbReference type="Proteomes" id="UP000230233"/>
    </source>
</evidence>
<evidence type="ECO:0000256" key="5">
    <source>
        <dbReference type="ARBA" id="ARBA00022786"/>
    </source>
</evidence>
<dbReference type="GO" id="GO:0031145">
    <property type="term" value="P:anaphase-promoting complex-dependent catabolic process"/>
    <property type="evidence" value="ECO:0007669"/>
    <property type="project" value="InterPro"/>
</dbReference>
<dbReference type="InterPro" id="IPR016901">
    <property type="entry name" value="APC10/Doc1"/>
</dbReference>
<evidence type="ECO:0000256" key="6">
    <source>
        <dbReference type="ARBA" id="ARBA00023306"/>
    </source>
</evidence>
<evidence type="ECO:0000256" key="2">
    <source>
        <dbReference type="ARBA" id="ARBA00013927"/>
    </source>
</evidence>
<sequence>MFVSVSARNNWPVLSFEVDKTSARGWITAVDQPELLQDVTREAIIELSSVAHCGGVDQLLHDSSDFAWRTNMSPPHQATVTFSKKTDICYLMLYLDYKTDESYCPQEVRVDLGWGTNDWWHRIHRRVNYPKGWVKIRLADRFDTPRRVMALRMTVMKNHEKGRDCVIRHFRIIGPQYHRHDSINRLILGPTGGLAGVTQERQARSHIMNDHLTVR</sequence>
<dbReference type="PANTHER" id="PTHR12936">
    <property type="entry name" value="ANAPHASE-PROMOTING COMPLEX 10"/>
    <property type="match status" value="1"/>
</dbReference>
<evidence type="ECO:0000256" key="1">
    <source>
        <dbReference type="ARBA" id="ARBA00006762"/>
    </source>
</evidence>
<dbReference type="Gene3D" id="2.60.120.260">
    <property type="entry name" value="Galactose-binding domain-like"/>
    <property type="match status" value="1"/>
</dbReference>
<gene>
    <name evidence="8" type="primary">Cni-apc-10</name>
    <name evidence="8" type="synonym">Cnig_chr_V.g19461</name>
    <name evidence="8" type="ORF">B9Z55_019461</name>
</gene>
<organism evidence="8 9">
    <name type="scientific">Caenorhabditis nigoni</name>
    <dbReference type="NCBI Taxonomy" id="1611254"/>
    <lineage>
        <taxon>Eukaryota</taxon>
        <taxon>Metazoa</taxon>
        <taxon>Ecdysozoa</taxon>
        <taxon>Nematoda</taxon>
        <taxon>Chromadorea</taxon>
        <taxon>Rhabditida</taxon>
        <taxon>Rhabditina</taxon>
        <taxon>Rhabditomorpha</taxon>
        <taxon>Rhabditoidea</taxon>
        <taxon>Rhabditidae</taxon>
        <taxon>Peloderinae</taxon>
        <taxon>Caenorhabditis</taxon>
    </lineage>
</organism>
<comment type="caution">
    <text evidence="8">The sequence shown here is derived from an EMBL/GenBank/DDBJ whole genome shotgun (WGS) entry which is preliminary data.</text>
</comment>